<feature type="region of interest" description="Disordered" evidence="1">
    <location>
        <begin position="176"/>
        <end position="210"/>
    </location>
</feature>
<dbReference type="Pfam" id="PF08588">
    <property type="entry name" value="Duc1"/>
    <property type="match status" value="1"/>
</dbReference>
<dbReference type="PANTHER" id="PTHR34826">
    <property type="entry name" value="UPF0590 PROTEIN C409.17C"/>
    <property type="match status" value="1"/>
</dbReference>
<feature type="compositionally biased region" description="Low complexity" evidence="1">
    <location>
        <begin position="282"/>
        <end position="291"/>
    </location>
</feature>
<dbReference type="OrthoDB" id="2119945at2759"/>
<dbReference type="EMBL" id="KN837179">
    <property type="protein sequence ID" value="KIJ36353.1"/>
    <property type="molecule type" value="Genomic_DNA"/>
</dbReference>
<name>A0A0C9U0T4_SPHS4</name>
<reference evidence="3 4" key="1">
    <citation type="submission" date="2014-06" db="EMBL/GenBank/DDBJ databases">
        <title>Evolutionary Origins and Diversification of the Mycorrhizal Mutualists.</title>
        <authorList>
            <consortium name="DOE Joint Genome Institute"/>
            <consortium name="Mycorrhizal Genomics Consortium"/>
            <person name="Kohler A."/>
            <person name="Kuo A."/>
            <person name="Nagy L.G."/>
            <person name="Floudas D."/>
            <person name="Copeland A."/>
            <person name="Barry K.W."/>
            <person name="Cichocki N."/>
            <person name="Veneault-Fourrey C."/>
            <person name="LaButti K."/>
            <person name="Lindquist E.A."/>
            <person name="Lipzen A."/>
            <person name="Lundell T."/>
            <person name="Morin E."/>
            <person name="Murat C."/>
            <person name="Riley R."/>
            <person name="Ohm R."/>
            <person name="Sun H."/>
            <person name="Tunlid A."/>
            <person name="Henrissat B."/>
            <person name="Grigoriev I.V."/>
            <person name="Hibbett D.S."/>
            <person name="Martin F."/>
        </authorList>
    </citation>
    <scope>NUCLEOTIDE SEQUENCE [LARGE SCALE GENOMIC DNA]</scope>
    <source>
        <strain evidence="3 4">SS14</strain>
    </source>
</reference>
<dbReference type="AlphaFoldDB" id="A0A0C9U0T4"/>
<keyword evidence="4" id="KW-1185">Reference proteome</keyword>
<feature type="domain" description="Domain of unknown function at the cortex 1" evidence="2">
    <location>
        <begin position="8"/>
        <end position="282"/>
    </location>
</feature>
<feature type="region of interest" description="Disordered" evidence="1">
    <location>
        <begin position="279"/>
        <end position="301"/>
    </location>
</feature>
<gene>
    <name evidence="3" type="ORF">M422DRAFT_34310</name>
</gene>
<organism evidence="3 4">
    <name type="scientific">Sphaerobolus stellatus (strain SS14)</name>
    <dbReference type="NCBI Taxonomy" id="990650"/>
    <lineage>
        <taxon>Eukaryota</taxon>
        <taxon>Fungi</taxon>
        <taxon>Dikarya</taxon>
        <taxon>Basidiomycota</taxon>
        <taxon>Agaricomycotina</taxon>
        <taxon>Agaricomycetes</taxon>
        <taxon>Phallomycetidae</taxon>
        <taxon>Geastrales</taxon>
        <taxon>Sphaerobolaceae</taxon>
        <taxon>Sphaerobolus</taxon>
    </lineage>
</organism>
<evidence type="ECO:0000313" key="4">
    <source>
        <dbReference type="Proteomes" id="UP000054279"/>
    </source>
</evidence>
<dbReference type="HOGENOM" id="CLU_047849_1_1_1"/>
<evidence type="ECO:0000259" key="2">
    <source>
        <dbReference type="Pfam" id="PF08588"/>
    </source>
</evidence>
<protein>
    <submittedName>
        <fullName evidence="3">Unplaced genomic scaffold SPHSTscaffold_104, whole genome shotgun sequence</fullName>
    </submittedName>
</protein>
<evidence type="ECO:0000313" key="3">
    <source>
        <dbReference type="EMBL" id="KIJ36353.1"/>
    </source>
</evidence>
<evidence type="ECO:0000256" key="1">
    <source>
        <dbReference type="SAM" id="MobiDB-lite"/>
    </source>
</evidence>
<dbReference type="InterPro" id="IPR013897">
    <property type="entry name" value="Duc1"/>
</dbReference>
<dbReference type="Proteomes" id="UP000054279">
    <property type="component" value="Unassembled WGS sequence"/>
</dbReference>
<feature type="compositionally biased region" description="Low complexity" evidence="1">
    <location>
        <begin position="193"/>
        <end position="205"/>
    </location>
</feature>
<dbReference type="PANTHER" id="PTHR34826:SF2">
    <property type="entry name" value="UPF0590 PROTEIN C409.17C"/>
    <property type="match status" value="1"/>
</dbReference>
<accession>A0A0C9U0T4</accession>
<feature type="region of interest" description="Disordered" evidence="1">
    <location>
        <begin position="147"/>
        <end position="166"/>
    </location>
</feature>
<proteinExistence type="predicted"/>
<sequence>MSSCPIPRLRVLAGPSSSELTDVSELVNTARPHYIKSDKFQGRVVVHIKGFPGAPESEYFSRDDRKGVTWSIQMQGRFLQEYSADDILFGNTFDRPLRLPWGSGAALKFMHFIDPTLEHDLSGPRPWALSPLVTTMPHLTHTELCSKDSRLPHFPPTAPKSIKDDTKELCQRISEARRSACSGSMPKGKSMTARRGSNSSGSSTDESLDLEKASKRRTYFASRKNRRQVTFGPKDVLTTDFCYGFLTFPNLALSLPGGISFDLKKYWDGQPVRFVCVERQSEQGSDDTSSGSGEGSYESEEDERMFWCIVIVADDE</sequence>